<keyword evidence="4 7" id="KW-0812">Transmembrane</keyword>
<dbReference type="RefSeq" id="WP_120177263.1">
    <property type="nucleotide sequence ID" value="NZ_AP018786.1"/>
</dbReference>
<dbReference type="OrthoDB" id="9803623at2"/>
<evidence type="ECO:0000256" key="1">
    <source>
        <dbReference type="ARBA" id="ARBA00004651"/>
    </source>
</evidence>
<keyword evidence="2 7" id="KW-0813">Transport</keyword>
<dbReference type="KEGG" id="sutt:SUTMEG_15710"/>
<dbReference type="SUPFAM" id="SSF161098">
    <property type="entry name" value="MetI-like"/>
    <property type="match status" value="1"/>
</dbReference>
<dbReference type="InterPro" id="IPR000515">
    <property type="entry name" value="MetI-like"/>
</dbReference>
<dbReference type="PANTHER" id="PTHR43163">
    <property type="entry name" value="DIPEPTIDE TRANSPORT SYSTEM PERMEASE PROTEIN DPPB-RELATED"/>
    <property type="match status" value="1"/>
</dbReference>
<evidence type="ECO:0000256" key="5">
    <source>
        <dbReference type="ARBA" id="ARBA00022989"/>
    </source>
</evidence>
<accession>A0A2Z6ICN2</accession>
<dbReference type="PROSITE" id="PS50928">
    <property type="entry name" value="ABC_TM1"/>
    <property type="match status" value="1"/>
</dbReference>
<dbReference type="CDD" id="cd06261">
    <property type="entry name" value="TM_PBP2"/>
    <property type="match status" value="1"/>
</dbReference>
<organism evidence="9 10">
    <name type="scientific">Sutterella megalosphaeroides</name>
    <dbReference type="NCBI Taxonomy" id="2494234"/>
    <lineage>
        <taxon>Bacteria</taxon>
        <taxon>Pseudomonadati</taxon>
        <taxon>Pseudomonadota</taxon>
        <taxon>Betaproteobacteria</taxon>
        <taxon>Burkholderiales</taxon>
        <taxon>Sutterellaceae</taxon>
        <taxon>Sutterella</taxon>
    </lineage>
</organism>
<dbReference type="Pfam" id="PF00528">
    <property type="entry name" value="BPD_transp_1"/>
    <property type="match status" value="1"/>
</dbReference>
<dbReference type="AlphaFoldDB" id="A0A2Z6ICN2"/>
<evidence type="ECO:0000256" key="4">
    <source>
        <dbReference type="ARBA" id="ARBA00022692"/>
    </source>
</evidence>
<protein>
    <submittedName>
        <fullName evidence="9">Peptide ABC transporter permease</fullName>
    </submittedName>
</protein>
<proteinExistence type="inferred from homology"/>
<feature type="transmembrane region" description="Helical" evidence="7">
    <location>
        <begin position="103"/>
        <end position="126"/>
    </location>
</feature>
<name>A0A2Z6ICN2_9BURK</name>
<dbReference type="Proteomes" id="UP000271003">
    <property type="component" value="Chromosome"/>
</dbReference>
<evidence type="ECO:0000256" key="6">
    <source>
        <dbReference type="ARBA" id="ARBA00023136"/>
    </source>
</evidence>
<feature type="transmembrane region" description="Helical" evidence="7">
    <location>
        <begin position="278"/>
        <end position="297"/>
    </location>
</feature>
<keyword evidence="6 7" id="KW-0472">Membrane</keyword>
<dbReference type="InterPro" id="IPR045621">
    <property type="entry name" value="BPD_transp_1_N"/>
</dbReference>
<dbReference type="Pfam" id="PF19300">
    <property type="entry name" value="BPD_transp_1_N"/>
    <property type="match status" value="1"/>
</dbReference>
<keyword evidence="5 7" id="KW-1133">Transmembrane helix</keyword>
<evidence type="ECO:0000256" key="3">
    <source>
        <dbReference type="ARBA" id="ARBA00022475"/>
    </source>
</evidence>
<reference evidence="9 10" key="1">
    <citation type="journal article" date="2018" name="Int. J. Syst. Evol. Microbiol.">
        <title>Mesosutterella multiformis gen. nov., sp. nov., a member of the family Sutterellaceae and Sutterella megalosphaeroides sp. nov., isolated from human faeces.</title>
        <authorList>
            <person name="Sakamoto M."/>
            <person name="Ikeyama N."/>
            <person name="Kunihiro T."/>
            <person name="Iino T."/>
            <person name="Yuki M."/>
            <person name="Ohkuma M."/>
        </authorList>
    </citation>
    <scope>NUCLEOTIDE SEQUENCE [LARGE SCALE GENOMIC DNA]</scope>
    <source>
        <strain evidence="9 10">6FBBBH3</strain>
    </source>
</reference>
<sequence length="313" mass="33964">MRFDNILGRFLALVPVLLAITFVTFGLLRLAGGDVVTQKMENTGQVLSPEVVAEARRELGLDRPFLVQYARWLAGILQGDMGKSYVSGLDVFDTFVSKLPATLLLAGAAVGLTAAISIPLGTLAAMRRGGAVDRAVRFLSFAGNSAPNFFVALLLMYVFAIRLELLPVLSREPSLRGAILPALTLATAMSAKYVRQVRAAVLDELQKPYVEGARARGVPEWRTIVFGVLRASGVTIVTLLALSIGSLLGGAAIVETIFMWDGVGRLAVDAIRMRDYPIIMAYVMWMSIIYVTVNFLADLTYRKLDPRIRAEGA</sequence>
<comment type="similarity">
    <text evidence="7">Belongs to the binding-protein-dependent transport system permease family.</text>
</comment>
<dbReference type="GO" id="GO:0005886">
    <property type="term" value="C:plasma membrane"/>
    <property type="evidence" value="ECO:0007669"/>
    <property type="project" value="UniProtKB-SubCell"/>
</dbReference>
<dbReference type="GO" id="GO:0055085">
    <property type="term" value="P:transmembrane transport"/>
    <property type="evidence" value="ECO:0007669"/>
    <property type="project" value="InterPro"/>
</dbReference>
<dbReference type="InterPro" id="IPR035906">
    <property type="entry name" value="MetI-like_sf"/>
</dbReference>
<evidence type="ECO:0000259" key="8">
    <source>
        <dbReference type="PROSITE" id="PS50928"/>
    </source>
</evidence>
<feature type="transmembrane region" description="Helical" evidence="7">
    <location>
        <begin position="175"/>
        <end position="194"/>
    </location>
</feature>
<dbReference type="Gene3D" id="1.10.3720.10">
    <property type="entry name" value="MetI-like"/>
    <property type="match status" value="1"/>
</dbReference>
<dbReference type="PANTHER" id="PTHR43163:SF6">
    <property type="entry name" value="DIPEPTIDE TRANSPORT SYSTEM PERMEASE PROTEIN DPPB-RELATED"/>
    <property type="match status" value="1"/>
</dbReference>
<evidence type="ECO:0000256" key="2">
    <source>
        <dbReference type="ARBA" id="ARBA00022448"/>
    </source>
</evidence>
<comment type="subcellular location">
    <subcellularLocation>
        <location evidence="1 7">Cell membrane</location>
        <topology evidence="1 7">Multi-pass membrane protein</topology>
    </subcellularLocation>
</comment>
<evidence type="ECO:0000313" key="10">
    <source>
        <dbReference type="Proteomes" id="UP000271003"/>
    </source>
</evidence>
<keyword evidence="3" id="KW-1003">Cell membrane</keyword>
<evidence type="ECO:0000313" key="9">
    <source>
        <dbReference type="EMBL" id="BBF23680.1"/>
    </source>
</evidence>
<feature type="domain" description="ABC transmembrane type-1" evidence="8">
    <location>
        <begin position="99"/>
        <end position="297"/>
    </location>
</feature>
<feature type="transmembrane region" description="Helical" evidence="7">
    <location>
        <begin position="236"/>
        <end position="258"/>
    </location>
</feature>
<feature type="transmembrane region" description="Helical" evidence="7">
    <location>
        <begin position="138"/>
        <end position="163"/>
    </location>
</feature>
<dbReference type="EMBL" id="AP018786">
    <property type="protein sequence ID" value="BBF23680.1"/>
    <property type="molecule type" value="Genomic_DNA"/>
</dbReference>
<evidence type="ECO:0000256" key="7">
    <source>
        <dbReference type="RuleBase" id="RU363032"/>
    </source>
</evidence>
<keyword evidence="10" id="KW-1185">Reference proteome</keyword>
<gene>
    <name evidence="9" type="ORF">SUTMEG_15710</name>
</gene>